<dbReference type="Proteomes" id="UP000663505">
    <property type="component" value="Chromosome"/>
</dbReference>
<feature type="domain" description="SpoVR protein-like N-terminal" evidence="2">
    <location>
        <begin position="77"/>
        <end position="445"/>
    </location>
</feature>
<keyword evidence="5" id="KW-1185">Reference proteome</keyword>
<name>A0A9X7W031_9BACL</name>
<reference evidence="4 5" key="1">
    <citation type="submission" date="2021-02" db="EMBL/GenBank/DDBJ databases">
        <title>Alicyclobacillus curvatus sp. nov. and Alicyclobacillus mengziensis sp. nov., two acidophilic bacteria isolated from acid mine drainage.</title>
        <authorList>
            <person name="Huang Y."/>
        </authorList>
    </citation>
    <scope>NUCLEOTIDE SEQUENCE [LARGE SCALE GENOMIC DNA]</scope>
    <source>
        <strain evidence="4 5">S30H14</strain>
    </source>
</reference>
<evidence type="ECO:0000259" key="3">
    <source>
        <dbReference type="Pfam" id="PF24755"/>
    </source>
</evidence>
<organism evidence="4 5">
    <name type="scientific">Alicyclobacillus mengziensis</name>
    <dbReference type="NCBI Taxonomy" id="2931921"/>
    <lineage>
        <taxon>Bacteria</taxon>
        <taxon>Bacillati</taxon>
        <taxon>Bacillota</taxon>
        <taxon>Bacilli</taxon>
        <taxon>Bacillales</taxon>
        <taxon>Alicyclobacillaceae</taxon>
        <taxon>Alicyclobacillus</taxon>
    </lineage>
</organism>
<gene>
    <name evidence="4" type="ORF">JZ786_04455</name>
</gene>
<evidence type="ECO:0000313" key="4">
    <source>
        <dbReference type="EMBL" id="QSO48253.1"/>
    </source>
</evidence>
<dbReference type="Pfam" id="PF24755">
    <property type="entry name" value="SpoVR_C"/>
    <property type="match status" value="1"/>
</dbReference>
<dbReference type="EMBL" id="CP071182">
    <property type="protein sequence ID" value="QSO48253.1"/>
    <property type="molecule type" value="Genomic_DNA"/>
</dbReference>
<feature type="region of interest" description="Disordered" evidence="1">
    <location>
        <begin position="184"/>
        <end position="221"/>
    </location>
</feature>
<dbReference type="Pfam" id="PF04293">
    <property type="entry name" value="SpoVR"/>
    <property type="match status" value="1"/>
</dbReference>
<evidence type="ECO:0000313" key="5">
    <source>
        <dbReference type="Proteomes" id="UP000663505"/>
    </source>
</evidence>
<accession>A0A9X7W031</accession>
<feature type="domain" description="SpoVR-like C-terminal" evidence="3">
    <location>
        <begin position="449"/>
        <end position="500"/>
    </location>
</feature>
<dbReference type="InterPro" id="IPR007390">
    <property type="entry name" value="Spore_V_R"/>
</dbReference>
<dbReference type="KEGG" id="afx:JZ786_04455"/>
<dbReference type="PANTHER" id="PTHR30029:SF2">
    <property type="entry name" value="STAGE V SPORULATION PROTEIN R"/>
    <property type="match status" value="1"/>
</dbReference>
<dbReference type="AlphaFoldDB" id="A0A9X7W031"/>
<dbReference type="InterPro" id="IPR056174">
    <property type="entry name" value="SpoVR_N"/>
</dbReference>
<evidence type="ECO:0000259" key="2">
    <source>
        <dbReference type="Pfam" id="PF04293"/>
    </source>
</evidence>
<proteinExistence type="predicted"/>
<sequence length="520" mass="60144">MVHLDLRGDHCHGIPTCSKPTGWRLDCVQYPCSAQLGLPRYRTADEVANLLSASKVDGVRVWLTTLTILSYASFECAFAKAFHRMKMEYDFGLSRIYELVINSDPCYAFLLDGNSLLQNKTVSAHVLAHCDFFKNNTAFSKTSRDMVDRMASNAERIRGYELEYGRKRVEALLDAGMAIQEHVDPSLHGSRGRASQEQNRRYSMADSPTQDRRRSQNSGQARGGYEDLWAMDALLNQNASGASVLAKDTAARDGETRLRRKNPPLPQKDIMLFLIENSPTLEEWERDILSLLREEMLYFWPQIETKIMNEGWATYWHLRIMRELELEESDAVEFAKMHSGVVLPSRMSINPYHVGLAIWEDIERRWDNPTEEERARFGREPGQGRAKMFEVRETETDMSFLRNYLTKDLVHNLDLYLYQKVGNEWRIVEKDWEKVRDLLCAVRVNGGMPVLYVEDGDYNQNGELYVKHAYEGAELDLKHLEKTLPYLQQLWGRTCHLQTVIEGRDVLFTSDGKKTLRKFM</sequence>
<evidence type="ECO:0000256" key="1">
    <source>
        <dbReference type="SAM" id="MobiDB-lite"/>
    </source>
</evidence>
<dbReference type="PANTHER" id="PTHR30029">
    <property type="entry name" value="STAGE V SPORULATION PROTEIN R"/>
    <property type="match status" value="1"/>
</dbReference>
<dbReference type="InterPro" id="IPR057008">
    <property type="entry name" value="SpoVR-like_C"/>
</dbReference>
<protein>
    <submittedName>
        <fullName evidence="4">SpoVR family protein</fullName>
    </submittedName>
</protein>